<comment type="catalytic activity">
    <reaction evidence="11">
        <text>1D-myo-inositol 1,3,4-trisphosphate + ATP = 1D-myo-inositol 1,3,4,5-tetrakisphosphate + ADP + H(+)</text>
        <dbReference type="Rhea" id="RHEA:13253"/>
        <dbReference type="ChEBI" id="CHEBI:15378"/>
        <dbReference type="ChEBI" id="CHEBI:30616"/>
        <dbReference type="ChEBI" id="CHEBI:57895"/>
        <dbReference type="ChEBI" id="CHEBI:58414"/>
        <dbReference type="ChEBI" id="CHEBI:456216"/>
        <dbReference type="EC" id="2.7.1.159"/>
    </reaction>
    <physiologicalReaction direction="left-to-right" evidence="11">
        <dbReference type="Rhea" id="RHEA:13254"/>
    </physiologicalReaction>
    <physiologicalReaction direction="right-to-left" evidence="11">
        <dbReference type="Rhea" id="RHEA:13255"/>
    </physiologicalReaction>
</comment>
<keyword evidence="7 17" id="KW-0418">Kinase</keyword>
<feature type="binding site" evidence="18">
    <location>
        <position position="200"/>
    </location>
    <ligand>
        <name>1D-myo-inositol 1,3,4-trisphosphate</name>
        <dbReference type="ChEBI" id="CHEBI:58414"/>
    </ligand>
</feature>
<comment type="function">
    <text evidence="17">Kinase that can phosphorylate various inositol polyphosphate such as Ins(3,4,5,6)P4 or Ins(1,3,4)P3.</text>
</comment>
<feature type="binding site" evidence="18">
    <location>
        <position position="168"/>
    </location>
    <ligand>
        <name>1D-myo-inositol 1,3,4-trisphosphate</name>
        <dbReference type="ChEBI" id="CHEBI:58414"/>
    </ligand>
</feature>
<feature type="binding site" evidence="19">
    <location>
        <position position="298"/>
    </location>
    <ligand>
        <name>Mg(2+)</name>
        <dbReference type="ChEBI" id="CHEBI:18420"/>
        <label>2</label>
    </ligand>
</feature>
<evidence type="ECO:0000256" key="19">
    <source>
        <dbReference type="PIRSR" id="PIRSR038186-2"/>
    </source>
</evidence>
<dbReference type="Gene3D" id="3.40.50.11370">
    <property type="match status" value="1"/>
</dbReference>
<dbReference type="GO" id="GO:0000287">
    <property type="term" value="F:magnesium ion binding"/>
    <property type="evidence" value="ECO:0007669"/>
    <property type="project" value="InterPro"/>
</dbReference>
<feature type="binding site" evidence="18">
    <location>
        <position position="63"/>
    </location>
    <ligand>
        <name>1D-myo-inositol 1,3,4-trisphosphate</name>
        <dbReference type="ChEBI" id="CHEBI:58414"/>
    </ligand>
</feature>
<dbReference type="GO" id="GO:0005524">
    <property type="term" value="F:ATP binding"/>
    <property type="evidence" value="ECO:0007669"/>
    <property type="project" value="UniProtKB-UniRule"/>
</dbReference>
<dbReference type="GO" id="GO:0032957">
    <property type="term" value="P:inositol trisphosphate metabolic process"/>
    <property type="evidence" value="ECO:0007669"/>
    <property type="project" value="InterPro"/>
</dbReference>
<feature type="binding site" evidence="19">
    <location>
        <position position="298"/>
    </location>
    <ligand>
        <name>Mg(2+)</name>
        <dbReference type="ChEBI" id="CHEBI:18420"/>
        <label>1</label>
    </ligand>
</feature>
<keyword evidence="6 17" id="KW-0547">Nucleotide-binding</keyword>
<comment type="catalytic activity">
    <reaction evidence="13">
        <text>1D-myo-inositol 3,4,5,6-tetrakisphosphate + ATP = 1D-myo-inositol 1,3,4,5,6-pentakisphosphate + ADP + H(+)</text>
        <dbReference type="Rhea" id="RHEA:12452"/>
        <dbReference type="ChEBI" id="CHEBI:15378"/>
        <dbReference type="ChEBI" id="CHEBI:30616"/>
        <dbReference type="ChEBI" id="CHEBI:57539"/>
        <dbReference type="ChEBI" id="CHEBI:57733"/>
        <dbReference type="ChEBI" id="CHEBI:456216"/>
        <dbReference type="EC" id="2.7.1.134"/>
    </reaction>
    <physiologicalReaction direction="left-to-right" evidence="13">
        <dbReference type="Rhea" id="RHEA:12453"/>
    </physiologicalReaction>
    <physiologicalReaction direction="right-to-left" evidence="13">
        <dbReference type="Rhea" id="RHEA:12454"/>
    </physiologicalReaction>
</comment>
<dbReference type="PANTHER" id="PTHR14217">
    <property type="entry name" value="INOSITOL-TETRAKISPHOSPHATE 1-KINASE"/>
    <property type="match status" value="1"/>
</dbReference>
<evidence type="ECO:0000256" key="12">
    <source>
        <dbReference type="ARBA" id="ARBA00033624"/>
    </source>
</evidence>
<evidence type="ECO:0000256" key="17">
    <source>
        <dbReference type="PIRNR" id="PIRNR038186"/>
    </source>
</evidence>
<keyword evidence="4 17" id="KW-0808">Transferase</keyword>
<feature type="binding site" evidence="18">
    <location>
        <position position="300"/>
    </location>
    <ligand>
        <name>1D-myo-inositol 1,3,4-trisphosphate</name>
        <dbReference type="ChEBI" id="CHEBI:58414"/>
    </ligand>
</feature>
<comment type="catalytic activity">
    <reaction evidence="14">
        <text>1D-myo-inositol 1,3,4-trisphosphate + ATP = 1D-myo-inositol 1,3,4,6-tetrakisphosphate + ADP + H(+)</text>
        <dbReference type="Rhea" id="RHEA:20940"/>
        <dbReference type="ChEBI" id="CHEBI:15378"/>
        <dbReference type="ChEBI" id="CHEBI:30616"/>
        <dbReference type="ChEBI" id="CHEBI:57660"/>
        <dbReference type="ChEBI" id="CHEBI:58414"/>
        <dbReference type="ChEBI" id="CHEBI:456216"/>
        <dbReference type="EC" id="2.7.1.159"/>
    </reaction>
    <physiologicalReaction direction="left-to-right" evidence="14">
        <dbReference type="Rhea" id="RHEA:20941"/>
    </physiologicalReaction>
    <physiologicalReaction direction="right-to-left" evidence="14">
        <dbReference type="Rhea" id="RHEA:20942"/>
    </physiologicalReaction>
</comment>
<dbReference type="GeneID" id="105270176"/>
<sequence>MCEEKCLTGERIVIGYWLSEKKRSKLKWNESQNVCAKQGFVLKLVNLNFSLDSQGPFDVFLHKLTDTLAHAEAGDSQARAVVNRVESYIRRNPKMIVVDPLESVKKVRDRQNSYEILREMQCNDVFVPNSIELKSRNVSDNLTELHRHNIKFPFMCKPLLAQGSSNAHQMMVIFNEEGVKDCQPPCIVQNFVNHNAILYKVYIVGNHFHVVERPSLKNFYPKDCETLGTLFFSSHDVSKSGSTSEWSVISKQDEALTVKPNYGIFKKIVSKATKLFGLVLVGVDVVIENHTGRYAIIDVNAFPGYDGYPHFFMDLVETIKLRLSDQKARLNYHRTSILTKCMSTDLESGVESDEKKKQSMK</sequence>
<keyword evidence="21" id="KW-1185">Reference proteome</keyword>
<feature type="binding site" evidence="18">
    <location>
        <begin position="189"/>
        <end position="200"/>
    </location>
    <ligand>
        <name>ATP</name>
        <dbReference type="ChEBI" id="CHEBI:30616"/>
    </ligand>
</feature>
<gene>
    <name evidence="22" type="primary">LOC105270176</name>
</gene>
<dbReference type="KEGG" id="fas:105270176"/>
<comment type="similarity">
    <text evidence="1 17">Belongs to the ITPK1 family.</text>
</comment>
<feature type="domain" description="ATP-grasp" evidence="20">
    <location>
        <begin position="123"/>
        <end position="332"/>
    </location>
</feature>
<dbReference type="Proteomes" id="UP000694866">
    <property type="component" value="Unplaced"/>
</dbReference>
<evidence type="ECO:0000256" key="13">
    <source>
        <dbReference type="ARBA" id="ARBA00033645"/>
    </source>
</evidence>
<dbReference type="Pfam" id="PF05770">
    <property type="entry name" value="Ins134_P3_kin"/>
    <property type="match status" value="1"/>
</dbReference>
<dbReference type="GO" id="GO:0052726">
    <property type="term" value="F:inositol-1,3,4-trisphosphate 5-kinase activity"/>
    <property type="evidence" value="ECO:0007669"/>
    <property type="project" value="InterPro"/>
</dbReference>
<evidence type="ECO:0000256" key="3">
    <source>
        <dbReference type="ARBA" id="ARBA00014968"/>
    </source>
</evidence>
<evidence type="ECO:0000259" key="20">
    <source>
        <dbReference type="PROSITE" id="PS50975"/>
    </source>
</evidence>
<evidence type="ECO:0000256" key="5">
    <source>
        <dbReference type="ARBA" id="ARBA00022723"/>
    </source>
</evidence>
<dbReference type="GO" id="GO:0047325">
    <property type="term" value="F:inositol-3,4,5,6-tetrakisphosphate 1-kinase activity"/>
    <property type="evidence" value="ECO:0007669"/>
    <property type="project" value="UniProtKB-EC"/>
</dbReference>
<dbReference type="FunFam" id="3.30.1490.220:FF:000002">
    <property type="entry name" value="Inositol-tetrakisphosphate 1-kinase"/>
    <property type="match status" value="1"/>
</dbReference>
<reference evidence="22" key="1">
    <citation type="submission" date="2025-08" db="UniProtKB">
        <authorList>
            <consortium name="RefSeq"/>
        </authorList>
    </citation>
    <scope>IDENTIFICATION</scope>
    <source>
        <strain evidence="22">USDA-PBARC FA_bdor</strain>
        <tissue evidence="22">Whole organism</tissue>
    </source>
</reference>
<dbReference type="GO" id="GO:0005737">
    <property type="term" value="C:cytoplasm"/>
    <property type="evidence" value="ECO:0007669"/>
    <property type="project" value="TreeGrafter"/>
</dbReference>
<evidence type="ECO:0000256" key="11">
    <source>
        <dbReference type="ARBA" id="ARBA00033609"/>
    </source>
</evidence>
<dbReference type="GO" id="GO:0016853">
    <property type="term" value="F:isomerase activity"/>
    <property type="evidence" value="ECO:0007669"/>
    <property type="project" value="UniProtKB-KW"/>
</dbReference>
<name>A0A9R1U6T5_9HYME</name>
<comment type="cofactor">
    <cofactor evidence="17 19">
        <name>Mg(2+)</name>
        <dbReference type="ChEBI" id="CHEBI:18420"/>
    </cofactor>
    <text evidence="17 19">Binds 2 magnesium ions per subunit.</text>
</comment>
<keyword evidence="9 17" id="KW-0460">Magnesium</keyword>
<evidence type="ECO:0000256" key="8">
    <source>
        <dbReference type="ARBA" id="ARBA00022840"/>
    </source>
</evidence>
<feature type="binding site" evidence="19">
    <location>
        <position position="284"/>
    </location>
    <ligand>
        <name>Mg(2+)</name>
        <dbReference type="ChEBI" id="CHEBI:18420"/>
        <label>1</label>
    </ligand>
</feature>
<evidence type="ECO:0000256" key="7">
    <source>
        <dbReference type="ARBA" id="ARBA00022777"/>
    </source>
</evidence>
<keyword evidence="5 17" id="KW-0479">Metal-binding</keyword>
<evidence type="ECO:0000256" key="16">
    <source>
        <dbReference type="ARBA" id="ARBA00049058"/>
    </source>
</evidence>
<proteinExistence type="inferred from homology"/>
<dbReference type="InterPro" id="IPR008656">
    <property type="entry name" value="Inositol_tetrakis-P_1-kinase"/>
</dbReference>
<dbReference type="PIRSF" id="PIRSF038186">
    <property type="entry name" value="ITPK"/>
    <property type="match status" value="1"/>
</dbReference>
<evidence type="ECO:0000256" key="18">
    <source>
        <dbReference type="PIRSR" id="PIRSR038186-1"/>
    </source>
</evidence>
<organism evidence="21 22">
    <name type="scientific">Fopius arisanus</name>
    <dbReference type="NCBI Taxonomy" id="64838"/>
    <lineage>
        <taxon>Eukaryota</taxon>
        <taxon>Metazoa</taxon>
        <taxon>Ecdysozoa</taxon>
        <taxon>Arthropoda</taxon>
        <taxon>Hexapoda</taxon>
        <taxon>Insecta</taxon>
        <taxon>Pterygota</taxon>
        <taxon>Neoptera</taxon>
        <taxon>Endopterygota</taxon>
        <taxon>Hymenoptera</taxon>
        <taxon>Apocrita</taxon>
        <taxon>Ichneumonoidea</taxon>
        <taxon>Braconidae</taxon>
        <taxon>Opiinae</taxon>
        <taxon>Fopius</taxon>
    </lineage>
</organism>
<evidence type="ECO:0000256" key="15">
    <source>
        <dbReference type="ARBA" id="ARBA00047728"/>
    </source>
</evidence>
<evidence type="ECO:0000313" key="22">
    <source>
        <dbReference type="RefSeq" id="XP_011309241.1"/>
    </source>
</evidence>
<feature type="binding site" evidence="18">
    <location>
        <position position="215"/>
    </location>
    <ligand>
        <name>ATP</name>
        <dbReference type="ChEBI" id="CHEBI:30616"/>
    </ligand>
</feature>
<dbReference type="GO" id="GO:0052725">
    <property type="term" value="F:inositol-1,3,4-trisphosphate 6-kinase activity"/>
    <property type="evidence" value="ECO:0007669"/>
    <property type="project" value="InterPro"/>
</dbReference>
<comment type="catalytic activity">
    <reaction evidence="15">
        <text>1D-myo-inositol 1,3,4-trisphosphate + 1D-myo-inositol 1,3,4,5,6-pentakisphosphate = 1D-myo-inositol 3,4,5,6-tetrakisphosphate + 1D-myo-inositol 1,3,4,5-tetrakisphosphate</text>
        <dbReference type="Rhea" id="RHEA:70271"/>
        <dbReference type="ChEBI" id="CHEBI:57539"/>
        <dbReference type="ChEBI" id="CHEBI:57733"/>
        <dbReference type="ChEBI" id="CHEBI:57895"/>
        <dbReference type="ChEBI" id="CHEBI:58414"/>
    </reaction>
    <physiologicalReaction direction="left-to-right" evidence="15">
        <dbReference type="Rhea" id="RHEA:70272"/>
    </physiologicalReaction>
    <physiologicalReaction direction="right-to-left" evidence="15">
        <dbReference type="Rhea" id="RHEA:70273"/>
    </physiologicalReaction>
</comment>
<feature type="binding site" evidence="19">
    <location>
        <position position="300"/>
    </location>
    <ligand>
        <name>Mg(2+)</name>
        <dbReference type="ChEBI" id="CHEBI:18420"/>
        <label>2</label>
    </ligand>
</feature>
<feature type="binding site" evidence="18">
    <location>
        <position position="110"/>
    </location>
    <ligand>
        <name>ATP</name>
        <dbReference type="ChEBI" id="CHEBI:30616"/>
    </ligand>
</feature>
<dbReference type="EC" id="2.7.1.134" evidence="17"/>
<evidence type="ECO:0000256" key="1">
    <source>
        <dbReference type="ARBA" id="ARBA00009601"/>
    </source>
</evidence>
<dbReference type="Pfam" id="PF17927">
    <property type="entry name" value="Ins134_P3_kin_N"/>
    <property type="match status" value="1"/>
</dbReference>
<evidence type="ECO:0000313" key="21">
    <source>
        <dbReference type="Proteomes" id="UP000694866"/>
    </source>
</evidence>
<dbReference type="PROSITE" id="PS50975">
    <property type="entry name" value="ATP_GRASP"/>
    <property type="match status" value="1"/>
</dbReference>
<dbReference type="InterPro" id="IPR011761">
    <property type="entry name" value="ATP-grasp"/>
</dbReference>
<evidence type="ECO:0000256" key="2">
    <source>
        <dbReference type="ARBA" id="ARBA00011245"/>
    </source>
</evidence>
<dbReference type="InterPro" id="IPR041429">
    <property type="entry name" value="ITPK1_N"/>
</dbReference>
<protein>
    <recommendedName>
        <fullName evidence="3 17">Inositol-tetrakisphosphate 1-kinase</fullName>
        <ecNumber evidence="17">2.7.1.134</ecNumber>
    </recommendedName>
</protein>
<evidence type="ECO:0000256" key="6">
    <source>
        <dbReference type="ARBA" id="ARBA00022741"/>
    </source>
</evidence>
<evidence type="ECO:0000256" key="10">
    <source>
        <dbReference type="ARBA" id="ARBA00023235"/>
    </source>
</evidence>
<keyword evidence="8 17" id="KW-0067">ATP-binding</keyword>
<feature type="binding site" evidence="18">
    <location>
        <position position="157"/>
    </location>
    <ligand>
        <name>ATP</name>
        <dbReference type="ChEBI" id="CHEBI:30616"/>
    </ligand>
</feature>
<dbReference type="Gene3D" id="3.30.470.20">
    <property type="entry name" value="ATP-grasp fold, B domain"/>
    <property type="match status" value="1"/>
</dbReference>
<dbReference type="FunFam" id="3.30.470.20:FF:000047">
    <property type="entry name" value="Inositol-tetrakisphosphate 1-kinase 4"/>
    <property type="match status" value="1"/>
</dbReference>
<evidence type="ECO:0000256" key="9">
    <source>
        <dbReference type="ARBA" id="ARBA00022842"/>
    </source>
</evidence>
<comment type="subunit">
    <text evidence="2 17">Monomer.</text>
</comment>
<comment type="catalytic activity">
    <reaction evidence="12">
        <text>1D-myo-inositol 3,4,6-trisphosphate + ATP = 1D-myo-inositol 1,3,4,6-tetrakisphosphate + ADP + H(+)</text>
        <dbReference type="Rhea" id="RHEA:70287"/>
        <dbReference type="ChEBI" id="CHEBI:15378"/>
        <dbReference type="ChEBI" id="CHEBI:30616"/>
        <dbReference type="ChEBI" id="CHEBI:57660"/>
        <dbReference type="ChEBI" id="CHEBI:189099"/>
        <dbReference type="ChEBI" id="CHEBI:456216"/>
    </reaction>
    <physiologicalReaction direction="left-to-right" evidence="12">
        <dbReference type="Rhea" id="RHEA:70288"/>
    </physiologicalReaction>
    <physiologicalReaction direction="right-to-left" evidence="12">
        <dbReference type="Rhea" id="RHEA:70289"/>
    </physiologicalReaction>
</comment>
<evidence type="ECO:0000256" key="14">
    <source>
        <dbReference type="ARBA" id="ARBA00033674"/>
    </source>
</evidence>
<feature type="binding site" evidence="18">
    <location>
        <position position="22"/>
    </location>
    <ligand>
        <name>1D-myo-inositol 1,3,4-trisphosphate</name>
        <dbReference type="ChEBI" id="CHEBI:58414"/>
    </ligand>
</feature>
<dbReference type="OrthoDB" id="25308at2759"/>
<dbReference type="SUPFAM" id="SSF56059">
    <property type="entry name" value="Glutathione synthetase ATP-binding domain-like"/>
    <property type="match status" value="1"/>
</dbReference>
<dbReference type="RefSeq" id="XP_011309241.1">
    <property type="nucleotide sequence ID" value="XM_011310939.1"/>
</dbReference>
<keyword evidence="10" id="KW-0413">Isomerase</keyword>
<dbReference type="Gene3D" id="3.30.1490.220">
    <property type="match status" value="1"/>
</dbReference>
<dbReference type="AlphaFoldDB" id="A0A9R1U6T5"/>
<comment type="catalytic activity">
    <reaction evidence="16">
        <text>1D-myo-inositol 1,3,4-trisphosphate + 1D-myo-inositol 1,3,4,5,6-pentakisphosphate = 1D-myo-inositol 3,4,5,6-tetrakisphosphate + 1D-myo-inositol 1,3,4,6-tetrakisphosphate</text>
        <dbReference type="Rhea" id="RHEA:70263"/>
        <dbReference type="ChEBI" id="CHEBI:57539"/>
        <dbReference type="ChEBI" id="CHEBI:57660"/>
        <dbReference type="ChEBI" id="CHEBI:57733"/>
        <dbReference type="ChEBI" id="CHEBI:58414"/>
    </reaction>
    <physiologicalReaction direction="left-to-right" evidence="16">
        <dbReference type="Rhea" id="RHEA:70264"/>
    </physiologicalReaction>
    <physiologicalReaction direction="right-to-left" evidence="16">
        <dbReference type="Rhea" id="RHEA:70265"/>
    </physiologicalReaction>
</comment>
<evidence type="ECO:0000256" key="4">
    <source>
        <dbReference type="ARBA" id="ARBA00022679"/>
    </source>
</evidence>
<feature type="binding site" evidence="18">
    <location>
        <position position="304"/>
    </location>
    <ligand>
        <name>1D-myo-inositol 1,3,4-trisphosphate</name>
        <dbReference type="ChEBI" id="CHEBI:58414"/>
    </ligand>
</feature>
<dbReference type="InterPro" id="IPR040464">
    <property type="entry name" value="InsP(3)kin_ATP-grasp"/>
</dbReference>
<accession>A0A9R1U6T5</accession>
<dbReference type="PANTHER" id="PTHR14217:SF1">
    <property type="entry name" value="INOSITOL-TETRAKISPHOSPHATE 1-KINASE"/>
    <property type="match status" value="1"/>
</dbReference>